<evidence type="ECO:0000313" key="1">
    <source>
        <dbReference type="EMBL" id="SHM92603.1"/>
    </source>
</evidence>
<keyword evidence="2" id="KW-1185">Reference proteome</keyword>
<evidence type="ECO:0000313" key="2">
    <source>
        <dbReference type="Proteomes" id="UP000184111"/>
    </source>
</evidence>
<evidence type="ECO:0008006" key="3">
    <source>
        <dbReference type="Google" id="ProtNLM"/>
    </source>
</evidence>
<reference evidence="1 2" key="1">
    <citation type="submission" date="2016-11" db="EMBL/GenBank/DDBJ databases">
        <authorList>
            <person name="Jaros S."/>
            <person name="Januszkiewicz K."/>
            <person name="Wedrychowicz H."/>
        </authorList>
    </citation>
    <scope>NUCLEOTIDE SEQUENCE [LARGE SCALE GENOMIC DNA]</scope>
    <source>
        <strain evidence="1 2">CGMCC 4.2025</strain>
    </source>
</reference>
<organism evidence="1 2">
    <name type="scientific">Actinacidiphila paucisporea</name>
    <dbReference type="NCBI Taxonomy" id="310782"/>
    <lineage>
        <taxon>Bacteria</taxon>
        <taxon>Bacillati</taxon>
        <taxon>Actinomycetota</taxon>
        <taxon>Actinomycetes</taxon>
        <taxon>Kitasatosporales</taxon>
        <taxon>Streptomycetaceae</taxon>
        <taxon>Actinacidiphila</taxon>
    </lineage>
</organism>
<dbReference type="EMBL" id="FRBI01000016">
    <property type="protein sequence ID" value="SHM92603.1"/>
    <property type="molecule type" value="Genomic_DNA"/>
</dbReference>
<name>A0A1M7MNU9_9ACTN</name>
<gene>
    <name evidence="1" type="ORF">SAMN05216499_116120</name>
</gene>
<proteinExistence type="predicted"/>
<protein>
    <recommendedName>
        <fullName evidence="3">Transposase</fullName>
    </recommendedName>
</protein>
<accession>A0A1M7MNU9</accession>
<dbReference type="RefSeq" id="WP_079189989.1">
    <property type="nucleotide sequence ID" value="NZ_FRBI01000016.1"/>
</dbReference>
<sequence>MSAVAVAALPGNASAAIWTENQRSMAWLAGCRRHRRYERKADRFPAVASIACTLVCYRRLT</sequence>
<dbReference type="Proteomes" id="UP000184111">
    <property type="component" value="Unassembled WGS sequence"/>
</dbReference>
<dbReference type="AlphaFoldDB" id="A0A1M7MNU9"/>